<protein>
    <submittedName>
        <fullName evidence="1">Uncharacterized protein</fullName>
    </submittedName>
</protein>
<proteinExistence type="predicted"/>
<keyword evidence="2" id="KW-1185">Reference proteome</keyword>
<dbReference type="Proteomes" id="UP000218811">
    <property type="component" value="Unassembled WGS sequence"/>
</dbReference>
<gene>
    <name evidence="1" type="ORF">WOLCODRAFT_28419</name>
</gene>
<evidence type="ECO:0000313" key="1">
    <source>
        <dbReference type="EMBL" id="PCH36249.1"/>
    </source>
</evidence>
<accession>A0A2H3JBY9</accession>
<dbReference type="EMBL" id="KB467876">
    <property type="protein sequence ID" value="PCH36249.1"/>
    <property type="molecule type" value="Genomic_DNA"/>
</dbReference>
<evidence type="ECO:0000313" key="2">
    <source>
        <dbReference type="Proteomes" id="UP000218811"/>
    </source>
</evidence>
<dbReference type="AlphaFoldDB" id="A0A2H3JBY9"/>
<reference evidence="1 2" key="1">
    <citation type="journal article" date="2012" name="Science">
        <title>The Paleozoic origin of enzymatic lignin decomposition reconstructed from 31 fungal genomes.</title>
        <authorList>
            <person name="Floudas D."/>
            <person name="Binder M."/>
            <person name="Riley R."/>
            <person name="Barry K."/>
            <person name="Blanchette R.A."/>
            <person name="Henrissat B."/>
            <person name="Martinez A.T."/>
            <person name="Otillar R."/>
            <person name="Spatafora J.W."/>
            <person name="Yadav J.S."/>
            <person name="Aerts A."/>
            <person name="Benoit I."/>
            <person name="Boyd A."/>
            <person name="Carlson A."/>
            <person name="Copeland A."/>
            <person name="Coutinho P.M."/>
            <person name="de Vries R.P."/>
            <person name="Ferreira P."/>
            <person name="Findley K."/>
            <person name="Foster B."/>
            <person name="Gaskell J."/>
            <person name="Glotzer D."/>
            <person name="Gorecki P."/>
            <person name="Heitman J."/>
            <person name="Hesse C."/>
            <person name="Hori C."/>
            <person name="Igarashi K."/>
            <person name="Jurgens J.A."/>
            <person name="Kallen N."/>
            <person name="Kersten P."/>
            <person name="Kohler A."/>
            <person name="Kuees U."/>
            <person name="Kumar T.K.A."/>
            <person name="Kuo A."/>
            <person name="LaButti K."/>
            <person name="Larrondo L.F."/>
            <person name="Lindquist E."/>
            <person name="Ling A."/>
            <person name="Lombard V."/>
            <person name="Lucas S."/>
            <person name="Lundell T."/>
            <person name="Martin R."/>
            <person name="McLaughlin D.J."/>
            <person name="Morgenstern I."/>
            <person name="Morin E."/>
            <person name="Murat C."/>
            <person name="Nagy L.G."/>
            <person name="Nolan M."/>
            <person name="Ohm R.A."/>
            <person name="Patyshakuliyeva A."/>
            <person name="Rokas A."/>
            <person name="Ruiz-Duenas F.J."/>
            <person name="Sabat G."/>
            <person name="Salamov A."/>
            <person name="Samejima M."/>
            <person name="Schmutz J."/>
            <person name="Slot J.C."/>
            <person name="St John F."/>
            <person name="Stenlid J."/>
            <person name="Sun H."/>
            <person name="Sun S."/>
            <person name="Syed K."/>
            <person name="Tsang A."/>
            <person name="Wiebenga A."/>
            <person name="Young D."/>
            <person name="Pisabarro A."/>
            <person name="Eastwood D.C."/>
            <person name="Martin F."/>
            <person name="Cullen D."/>
            <person name="Grigoriev I.V."/>
            <person name="Hibbett D.S."/>
        </authorList>
    </citation>
    <scope>NUCLEOTIDE SEQUENCE [LARGE SCALE GENOMIC DNA]</scope>
    <source>
        <strain evidence="1 2">MD-104</strain>
    </source>
</reference>
<name>A0A2H3JBY9_WOLCO</name>
<organism evidence="1 2">
    <name type="scientific">Wolfiporia cocos (strain MD-104)</name>
    <name type="common">Brown rot fungus</name>
    <dbReference type="NCBI Taxonomy" id="742152"/>
    <lineage>
        <taxon>Eukaryota</taxon>
        <taxon>Fungi</taxon>
        <taxon>Dikarya</taxon>
        <taxon>Basidiomycota</taxon>
        <taxon>Agaricomycotina</taxon>
        <taxon>Agaricomycetes</taxon>
        <taxon>Polyporales</taxon>
        <taxon>Phaeolaceae</taxon>
        <taxon>Wolfiporia</taxon>
    </lineage>
</organism>
<sequence>MPQHSDNNRHQYVWTLPRNIAPSRHLAIYVRAAHDAPLTSAGQQSAMLLTSPTTGIRVAEHSLPTLPSARCL</sequence>